<proteinExistence type="predicted"/>
<evidence type="ECO:0000313" key="4">
    <source>
        <dbReference type="EMBL" id="AAV43476.1"/>
    </source>
</evidence>
<dbReference type="KEGG" id="lac:LBA1664"/>
<organism evidence="5">
    <name type="scientific">Lactobacillus acidophilus (strain ATCC 700396 / NCK56 / N2 / NCFM)</name>
    <dbReference type="NCBI Taxonomy" id="272621"/>
    <lineage>
        <taxon>Bacteria</taxon>
        <taxon>Bacillati</taxon>
        <taxon>Bacillota</taxon>
        <taxon>Bacilli</taxon>
        <taxon>Lactobacillales</taxon>
        <taxon>Lactobacillaceae</taxon>
        <taxon>Lactobacillus</taxon>
    </lineage>
</organism>
<gene>
    <name evidence="4" type="ordered locus">LBA1664</name>
</gene>
<evidence type="ECO:0000256" key="1">
    <source>
        <dbReference type="ARBA" id="ARBA00022679"/>
    </source>
</evidence>
<dbReference type="STRING" id="272621.LBA1664"/>
<protein>
    <submittedName>
        <fullName evidence="4">Acetyltransferase</fullName>
    </submittedName>
</protein>
<keyword evidence="1 4" id="KW-0808">Transferase</keyword>
<keyword evidence="5" id="KW-1185">Reference proteome</keyword>
<dbReference type="InterPro" id="IPR000182">
    <property type="entry name" value="GNAT_dom"/>
</dbReference>
<dbReference type="PANTHER" id="PTHR43877:SF2">
    <property type="entry name" value="AMINOALKYLPHOSPHONATE N-ACETYLTRANSFERASE-RELATED"/>
    <property type="match status" value="1"/>
</dbReference>
<feature type="domain" description="N-acetyltransferase" evidence="3">
    <location>
        <begin position="3"/>
        <end position="171"/>
    </location>
</feature>
<dbReference type="InterPro" id="IPR016181">
    <property type="entry name" value="Acyl_CoA_acyltransferase"/>
</dbReference>
<dbReference type="eggNOG" id="COG0456">
    <property type="taxonomic scope" value="Bacteria"/>
</dbReference>
<evidence type="ECO:0000256" key="2">
    <source>
        <dbReference type="ARBA" id="ARBA00023315"/>
    </source>
</evidence>
<dbReference type="EMBL" id="CP000033">
    <property type="protein sequence ID" value="AAV43476.1"/>
    <property type="molecule type" value="Genomic_DNA"/>
</dbReference>
<sequence>MDYTIKPITTDDAKKLQKIARITFKDTFDPYTAPDDMEKFLDEDYKISTLISEIENPDSRFFFLMKDDEVAGYLKINVGKAQTEHLKPNSLEIERIYLLPSFQHQGLGSVLFDYAEEIARKENKDYLWLGVYEKNINAQHFYKKRGLKKVSQHTFQVGSDPQTDWLLLKKL</sequence>
<dbReference type="HOGENOM" id="CLU_013985_18_0_9"/>
<keyword evidence="2" id="KW-0012">Acyltransferase</keyword>
<dbReference type="InterPro" id="IPR050832">
    <property type="entry name" value="Bact_Acetyltransf"/>
</dbReference>
<dbReference type="CDD" id="cd04301">
    <property type="entry name" value="NAT_SF"/>
    <property type="match status" value="1"/>
</dbReference>
<evidence type="ECO:0000313" key="5">
    <source>
        <dbReference type="Proteomes" id="UP000006381"/>
    </source>
</evidence>
<dbReference type="SMR" id="Q5FIJ8"/>
<dbReference type="PROSITE" id="PS51186">
    <property type="entry name" value="GNAT"/>
    <property type="match status" value="1"/>
</dbReference>
<dbReference type="Pfam" id="PF00583">
    <property type="entry name" value="Acetyltransf_1"/>
    <property type="match status" value="1"/>
</dbReference>
<reference evidence="4 5" key="1">
    <citation type="journal article" date="2005" name="Proc. Natl. Acad. Sci. U.S.A.">
        <title>Complete genome sequence of the probiotic lactic acid bacterium Lactobacillus acidophilus NCFM.</title>
        <authorList>
            <person name="Altermann E."/>
            <person name="Russell W.M."/>
            <person name="Azcarate-Peril M.A."/>
            <person name="Barrangou R."/>
            <person name="Buck B.L."/>
            <person name="McAuliffe O."/>
            <person name="Souther N."/>
            <person name="Dobson A."/>
            <person name="Duong T."/>
            <person name="Callanan M."/>
            <person name="Lick S."/>
            <person name="Hamrick A."/>
            <person name="Cano R."/>
            <person name="Klaenhammer T.R."/>
        </authorList>
    </citation>
    <scope>NUCLEOTIDE SEQUENCE [LARGE SCALE GENOMIC DNA]</scope>
    <source>
        <strain evidence="5">ATCC 700396 / NCK56 / N2 / NCFM</strain>
    </source>
</reference>
<accession>Q5FIJ8</accession>
<dbReference type="BioCyc" id="LACI272621:G1G49-1632-MONOMER"/>
<dbReference type="OrthoDB" id="7205533at2"/>
<evidence type="ECO:0000259" key="3">
    <source>
        <dbReference type="PROSITE" id="PS51186"/>
    </source>
</evidence>
<dbReference type="Proteomes" id="UP000006381">
    <property type="component" value="Chromosome"/>
</dbReference>
<dbReference type="PATRIC" id="fig|272621.13.peg.1584"/>
<dbReference type="SUPFAM" id="SSF55729">
    <property type="entry name" value="Acyl-CoA N-acyltransferases (Nat)"/>
    <property type="match status" value="1"/>
</dbReference>
<dbReference type="AlphaFoldDB" id="Q5FIJ8"/>
<dbReference type="PANTHER" id="PTHR43877">
    <property type="entry name" value="AMINOALKYLPHOSPHONATE N-ACETYLTRANSFERASE-RELATED-RELATED"/>
    <property type="match status" value="1"/>
</dbReference>
<name>Q5FIJ8_LACAC</name>
<dbReference type="RefSeq" id="WP_003550021.1">
    <property type="nucleotide sequence ID" value="NC_006814.3"/>
</dbReference>
<dbReference type="Gene3D" id="3.40.630.30">
    <property type="match status" value="1"/>
</dbReference>
<dbReference type="GeneID" id="93289268"/>
<dbReference type="GO" id="GO:0016747">
    <property type="term" value="F:acyltransferase activity, transferring groups other than amino-acyl groups"/>
    <property type="evidence" value="ECO:0007669"/>
    <property type="project" value="InterPro"/>
</dbReference>